<feature type="transmembrane region" description="Helical" evidence="6">
    <location>
        <begin position="221"/>
        <end position="239"/>
    </location>
</feature>
<dbReference type="Pfam" id="PF02653">
    <property type="entry name" value="BPD_transp_2"/>
    <property type="match status" value="1"/>
</dbReference>
<feature type="transmembrane region" description="Helical" evidence="6">
    <location>
        <begin position="77"/>
        <end position="95"/>
    </location>
</feature>
<dbReference type="InterPro" id="IPR001851">
    <property type="entry name" value="ABC_transp_permease"/>
</dbReference>
<keyword evidence="8" id="KW-1185">Reference proteome</keyword>
<evidence type="ECO:0000313" key="7">
    <source>
        <dbReference type="EMBL" id="OCW58431.1"/>
    </source>
</evidence>
<dbReference type="GO" id="GO:0005886">
    <property type="term" value="C:plasma membrane"/>
    <property type="evidence" value="ECO:0007669"/>
    <property type="project" value="UniProtKB-SubCell"/>
</dbReference>
<dbReference type="PANTHER" id="PTHR30482:SF10">
    <property type="entry name" value="HIGH-AFFINITY BRANCHED-CHAIN AMINO ACID TRANSPORT PROTEIN BRAE"/>
    <property type="match status" value="1"/>
</dbReference>
<keyword evidence="2" id="KW-1003">Cell membrane</keyword>
<evidence type="ECO:0000256" key="2">
    <source>
        <dbReference type="ARBA" id="ARBA00022475"/>
    </source>
</evidence>
<keyword evidence="5 6" id="KW-0472">Membrane</keyword>
<feature type="transmembrane region" description="Helical" evidence="6">
    <location>
        <begin position="101"/>
        <end position="121"/>
    </location>
</feature>
<comment type="caution">
    <text evidence="7">The sequence shown here is derived from an EMBL/GenBank/DDBJ whole genome shotgun (WGS) entry which is preliminary data.</text>
</comment>
<dbReference type="PANTHER" id="PTHR30482">
    <property type="entry name" value="HIGH-AFFINITY BRANCHED-CHAIN AMINO ACID TRANSPORT SYSTEM PERMEASE"/>
    <property type="match status" value="1"/>
</dbReference>
<feature type="transmembrane region" description="Helical" evidence="6">
    <location>
        <begin position="294"/>
        <end position="318"/>
    </location>
</feature>
<sequence length="329" mass="35272">MPPTPGGQRQQRGPYVSSNRLVWTRTSIWLGFLALLALGLGLLPAYGFSLAFWFYLLLWITLASGLNIMAGFTGYLPFGYVAFYGIGAYAAAVTVKMHGLPIWAGFIAAALAGVVLSLLFARTMVLRGIYFSIVSLALAVICRLLIAAMPEDVAGGSYGIALGFSNPDGAYYAMLALMLATLLTVTWLAQSRLGMALRAIRDDPDTAETVGINIGRVRLKAWVLSAVIASMTGAIEAWYTSIVDTETAFNLLVSTKAVIFAVAGGLGTVIGPVVGTVVMLIVDDLIWQHFPVLNVFLLGLVIVLLMMFLPSGIVGSLIRAKPFLRRILF</sequence>
<name>A0A1C1YY34_9HYPH</name>
<feature type="transmembrane region" description="Helical" evidence="6">
    <location>
        <begin position="52"/>
        <end position="70"/>
    </location>
</feature>
<dbReference type="InterPro" id="IPR043428">
    <property type="entry name" value="LivM-like"/>
</dbReference>
<dbReference type="STRING" id="1480615.AWJ14_13735"/>
<organism evidence="7 8">
    <name type="scientific">Hoeflea olei</name>
    <dbReference type="NCBI Taxonomy" id="1480615"/>
    <lineage>
        <taxon>Bacteria</taxon>
        <taxon>Pseudomonadati</taxon>
        <taxon>Pseudomonadota</taxon>
        <taxon>Alphaproteobacteria</taxon>
        <taxon>Hyphomicrobiales</taxon>
        <taxon>Rhizobiaceae</taxon>
        <taxon>Hoeflea</taxon>
    </lineage>
</organism>
<dbReference type="Proteomes" id="UP000094795">
    <property type="component" value="Unassembled WGS sequence"/>
</dbReference>
<proteinExistence type="predicted"/>
<dbReference type="AlphaFoldDB" id="A0A1C1YY34"/>
<protein>
    <submittedName>
        <fullName evidence="7">Branched-chain amino acid ABC transporter permease</fullName>
    </submittedName>
</protein>
<feature type="transmembrane region" description="Helical" evidence="6">
    <location>
        <begin position="259"/>
        <end position="282"/>
    </location>
</feature>
<evidence type="ECO:0000256" key="6">
    <source>
        <dbReference type="SAM" id="Phobius"/>
    </source>
</evidence>
<feature type="transmembrane region" description="Helical" evidence="6">
    <location>
        <begin position="128"/>
        <end position="149"/>
    </location>
</feature>
<feature type="transmembrane region" description="Helical" evidence="6">
    <location>
        <begin position="28"/>
        <end position="46"/>
    </location>
</feature>
<evidence type="ECO:0000256" key="1">
    <source>
        <dbReference type="ARBA" id="ARBA00004651"/>
    </source>
</evidence>
<evidence type="ECO:0000313" key="8">
    <source>
        <dbReference type="Proteomes" id="UP000094795"/>
    </source>
</evidence>
<comment type="subcellular location">
    <subcellularLocation>
        <location evidence="1">Cell membrane</location>
        <topology evidence="1">Multi-pass membrane protein</topology>
    </subcellularLocation>
</comment>
<feature type="transmembrane region" description="Helical" evidence="6">
    <location>
        <begin position="169"/>
        <end position="189"/>
    </location>
</feature>
<keyword evidence="4 6" id="KW-1133">Transmembrane helix</keyword>
<dbReference type="GO" id="GO:0015658">
    <property type="term" value="F:branched-chain amino acid transmembrane transporter activity"/>
    <property type="evidence" value="ECO:0007669"/>
    <property type="project" value="InterPro"/>
</dbReference>
<keyword evidence="3 6" id="KW-0812">Transmembrane</keyword>
<dbReference type="CDD" id="cd06581">
    <property type="entry name" value="TM_PBP1_LivM_like"/>
    <property type="match status" value="1"/>
</dbReference>
<evidence type="ECO:0000256" key="3">
    <source>
        <dbReference type="ARBA" id="ARBA00022692"/>
    </source>
</evidence>
<evidence type="ECO:0000256" key="4">
    <source>
        <dbReference type="ARBA" id="ARBA00022989"/>
    </source>
</evidence>
<accession>A0A1C1YY34</accession>
<reference evidence="7 8" key="1">
    <citation type="submission" date="2015-12" db="EMBL/GenBank/DDBJ databases">
        <authorList>
            <person name="Shamseldin A."/>
            <person name="Moawad H."/>
            <person name="Abd El-Rahim W.M."/>
            <person name="Sadowsky M.J."/>
        </authorList>
    </citation>
    <scope>NUCLEOTIDE SEQUENCE [LARGE SCALE GENOMIC DNA]</scope>
    <source>
        <strain evidence="7 8">JC234</strain>
    </source>
</reference>
<dbReference type="EMBL" id="LQZT01000007">
    <property type="protein sequence ID" value="OCW58431.1"/>
    <property type="molecule type" value="Genomic_DNA"/>
</dbReference>
<gene>
    <name evidence="7" type="ORF">AWJ14_13735</name>
</gene>
<evidence type="ECO:0000256" key="5">
    <source>
        <dbReference type="ARBA" id="ARBA00023136"/>
    </source>
</evidence>